<dbReference type="Proteomes" id="UP001623348">
    <property type="component" value="Unassembled WGS sequence"/>
</dbReference>
<gene>
    <name evidence="2" type="ORF">GRJ2_001805500</name>
</gene>
<dbReference type="AlphaFoldDB" id="A0ABC9X8R4"/>
<dbReference type="EMBL" id="BAAFJT010000009">
    <property type="protein sequence ID" value="GAB0193402.1"/>
    <property type="molecule type" value="Genomic_DNA"/>
</dbReference>
<keyword evidence="1" id="KW-0732">Signal</keyword>
<organism evidence="2 3">
    <name type="scientific">Grus japonensis</name>
    <name type="common">Japanese crane</name>
    <name type="synonym">Red-crowned crane</name>
    <dbReference type="NCBI Taxonomy" id="30415"/>
    <lineage>
        <taxon>Eukaryota</taxon>
        <taxon>Metazoa</taxon>
        <taxon>Chordata</taxon>
        <taxon>Craniata</taxon>
        <taxon>Vertebrata</taxon>
        <taxon>Euteleostomi</taxon>
        <taxon>Archelosauria</taxon>
        <taxon>Archosauria</taxon>
        <taxon>Dinosauria</taxon>
        <taxon>Saurischia</taxon>
        <taxon>Theropoda</taxon>
        <taxon>Coelurosauria</taxon>
        <taxon>Aves</taxon>
        <taxon>Neognathae</taxon>
        <taxon>Neoaves</taxon>
        <taxon>Gruiformes</taxon>
        <taxon>Gruidae</taxon>
        <taxon>Grus</taxon>
    </lineage>
</organism>
<evidence type="ECO:0000313" key="3">
    <source>
        <dbReference type="Proteomes" id="UP001623348"/>
    </source>
</evidence>
<name>A0ABC9X8R4_GRUJA</name>
<sequence>MSLFTLFYWKLSCLEGIFLLSCHEIFDCDTAVEVTFLSSIFKDRELESIGFGLFLQRLAKVTILQGEMLCDISFREADNSKQPAMKIKVLLYQW</sequence>
<keyword evidence="3" id="KW-1185">Reference proteome</keyword>
<feature type="signal peptide" evidence="1">
    <location>
        <begin position="1"/>
        <end position="16"/>
    </location>
</feature>
<comment type="caution">
    <text evidence="2">The sequence shown here is derived from an EMBL/GenBank/DDBJ whole genome shotgun (WGS) entry which is preliminary data.</text>
</comment>
<reference evidence="2 3" key="1">
    <citation type="submission" date="2024-06" db="EMBL/GenBank/DDBJ databases">
        <title>The draft genome of Grus japonensis, version 3.</title>
        <authorList>
            <person name="Nabeshima K."/>
            <person name="Suzuki S."/>
            <person name="Onuma M."/>
        </authorList>
    </citation>
    <scope>NUCLEOTIDE SEQUENCE [LARGE SCALE GENOMIC DNA]</scope>
    <source>
        <strain evidence="2 3">451A</strain>
    </source>
</reference>
<evidence type="ECO:0000256" key="1">
    <source>
        <dbReference type="SAM" id="SignalP"/>
    </source>
</evidence>
<feature type="chain" id="PRO_5044806356" evidence="1">
    <location>
        <begin position="17"/>
        <end position="94"/>
    </location>
</feature>
<accession>A0ABC9X8R4</accession>
<protein>
    <submittedName>
        <fullName evidence="2">Uncharacterized protein</fullName>
    </submittedName>
</protein>
<evidence type="ECO:0000313" key="2">
    <source>
        <dbReference type="EMBL" id="GAB0193402.1"/>
    </source>
</evidence>
<proteinExistence type="predicted"/>